<keyword evidence="3" id="KW-0813">Transport</keyword>
<evidence type="ECO:0000256" key="1">
    <source>
        <dbReference type="ARBA" id="ARBA00004442"/>
    </source>
</evidence>
<dbReference type="InterPro" id="IPR002491">
    <property type="entry name" value="ABC_transptr_periplasmic_BD"/>
</dbReference>
<comment type="similarity">
    <text evidence="2">Belongs to the outer membrane factor (OMF) (TC 1.B.17) family.</text>
</comment>
<dbReference type="AlphaFoldDB" id="A0A9D1FVN5"/>
<dbReference type="PANTHER" id="PTHR30026">
    <property type="entry name" value="OUTER MEMBRANE PROTEIN TOLC"/>
    <property type="match status" value="1"/>
</dbReference>
<gene>
    <name evidence="9" type="ORF">IAD41_05340</name>
</gene>
<evidence type="ECO:0000256" key="4">
    <source>
        <dbReference type="ARBA" id="ARBA00022452"/>
    </source>
</evidence>
<dbReference type="PROSITE" id="PS50983">
    <property type="entry name" value="FE_B12_PBP"/>
    <property type="match status" value="1"/>
</dbReference>
<comment type="caution">
    <text evidence="9">The sequence shown here is derived from an EMBL/GenBank/DDBJ whole genome shotgun (WGS) entry which is preliminary data.</text>
</comment>
<name>A0A9D1FVN5_9BACT</name>
<dbReference type="Gene3D" id="1.20.1600.10">
    <property type="entry name" value="Outer membrane efflux proteins (OEP)"/>
    <property type="match status" value="1"/>
</dbReference>
<dbReference type="GO" id="GO:1990281">
    <property type="term" value="C:efflux pump complex"/>
    <property type="evidence" value="ECO:0007669"/>
    <property type="project" value="TreeGrafter"/>
</dbReference>
<keyword evidence="5" id="KW-0812">Transmembrane</keyword>
<evidence type="ECO:0000313" key="9">
    <source>
        <dbReference type="EMBL" id="HIS83012.1"/>
    </source>
</evidence>
<evidence type="ECO:0000256" key="3">
    <source>
        <dbReference type="ARBA" id="ARBA00022448"/>
    </source>
</evidence>
<keyword evidence="4" id="KW-1134">Transmembrane beta strand</keyword>
<dbReference type="EMBL" id="DVJO01000114">
    <property type="protein sequence ID" value="HIS83012.1"/>
    <property type="molecule type" value="Genomic_DNA"/>
</dbReference>
<organism evidence="9 10">
    <name type="scientific">Candidatus Scatenecus faecavium</name>
    <dbReference type="NCBI Taxonomy" id="2840915"/>
    <lineage>
        <taxon>Bacteria</taxon>
        <taxon>Candidatus Scatenecus</taxon>
    </lineage>
</organism>
<keyword evidence="7" id="KW-0998">Cell outer membrane</keyword>
<evidence type="ECO:0000259" key="8">
    <source>
        <dbReference type="PROSITE" id="PS50983"/>
    </source>
</evidence>
<dbReference type="GO" id="GO:0015562">
    <property type="term" value="F:efflux transmembrane transporter activity"/>
    <property type="evidence" value="ECO:0007669"/>
    <property type="project" value="InterPro"/>
</dbReference>
<proteinExistence type="inferred from homology"/>
<evidence type="ECO:0000256" key="6">
    <source>
        <dbReference type="ARBA" id="ARBA00023136"/>
    </source>
</evidence>
<protein>
    <submittedName>
        <fullName evidence="9">TolC family protein</fullName>
    </submittedName>
</protein>
<keyword evidence="6" id="KW-0472">Membrane</keyword>
<feature type="domain" description="Fe/B12 periplasmic-binding" evidence="8">
    <location>
        <begin position="176"/>
        <end position="254"/>
    </location>
</feature>
<evidence type="ECO:0000256" key="5">
    <source>
        <dbReference type="ARBA" id="ARBA00022692"/>
    </source>
</evidence>
<feature type="non-terminal residue" evidence="9">
    <location>
        <position position="1"/>
    </location>
</feature>
<dbReference type="GO" id="GO:0015288">
    <property type="term" value="F:porin activity"/>
    <property type="evidence" value="ECO:0007669"/>
    <property type="project" value="TreeGrafter"/>
</dbReference>
<dbReference type="InterPro" id="IPR051906">
    <property type="entry name" value="TolC-like"/>
</dbReference>
<reference evidence="9" key="1">
    <citation type="submission" date="2020-10" db="EMBL/GenBank/DDBJ databases">
        <authorList>
            <person name="Gilroy R."/>
        </authorList>
    </citation>
    <scope>NUCLEOTIDE SEQUENCE</scope>
    <source>
        <strain evidence="9">CHK152-2994</strain>
    </source>
</reference>
<dbReference type="InterPro" id="IPR003423">
    <property type="entry name" value="OMP_efflux"/>
</dbReference>
<dbReference type="Proteomes" id="UP000824139">
    <property type="component" value="Unassembled WGS sequence"/>
</dbReference>
<evidence type="ECO:0000313" key="10">
    <source>
        <dbReference type="Proteomes" id="UP000824139"/>
    </source>
</evidence>
<dbReference type="PANTHER" id="PTHR30026:SF20">
    <property type="entry name" value="OUTER MEMBRANE PROTEIN TOLC"/>
    <property type="match status" value="1"/>
</dbReference>
<dbReference type="GO" id="GO:0009279">
    <property type="term" value="C:cell outer membrane"/>
    <property type="evidence" value="ECO:0007669"/>
    <property type="project" value="UniProtKB-SubCell"/>
</dbReference>
<dbReference type="SUPFAM" id="SSF56954">
    <property type="entry name" value="Outer membrane efflux proteins (OEP)"/>
    <property type="match status" value="1"/>
</dbReference>
<sequence>YEIKNTETFNFKRNEIPVNLTKISEKRDLSNPPQNVSDATLTSSVEKLDVMENFNFKPFPHTFEEAVDIAIKNRPDLKAYENTLKAMKQSLLYIKREYYPEITGSAGYGFRDTNSTNSFSLGINLKSSVNIMSKKSEIDAGKIQVELAQNEIDLLKQNIYFEVQAAYIDMIQLEKQIPLLAVKVRQTLENLELADGRYFVGIGDYIELQDAKVNYNNAQQSYVEAVYNYNVARAQLEQAIALKPDVKITIEDKD</sequence>
<evidence type="ECO:0000256" key="2">
    <source>
        <dbReference type="ARBA" id="ARBA00007613"/>
    </source>
</evidence>
<dbReference type="Pfam" id="PF02321">
    <property type="entry name" value="OEP"/>
    <property type="match status" value="1"/>
</dbReference>
<comment type="subcellular location">
    <subcellularLocation>
        <location evidence="1">Cell outer membrane</location>
    </subcellularLocation>
</comment>
<evidence type="ECO:0000256" key="7">
    <source>
        <dbReference type="ARBA" id="ARBA00023237"/>
    </source>
</evidence>
<reference evidence="9" key="2">
    <citation type="journal article" date="2021" name="PeerJ">
        <title>Extensive microbial diversity within the chicken gut microbiome revealed by metagenomics and culture.</title>
        <authorList>
            <person name="Gilroy R."/>
            <person name="Ravi A."/>
            <person name="Getino M."/>
            <person name="Pursley I."/>
            <person name="Horton D.L."/>
            <person name="Alikhan N.F."/>
            <person name="Baker D."/>
            <person name="Gharbi K."/>
            <person name="Hall N."/>
            <person name="Watson M."/>
            <person name="Adriaenssens E.M."/>
            <person name="Foster-Nyarko E."/>
            <person name="Jarju S."/>
            <person name="Secka A."/>
            <person name="Antonio M."/>
            <person name="Oren A."/>
            <person name="Chaudhuri R.R."/>
            <person name="La Ragione R."/>
            <person name="Hildebrand F."/>
            <person name="Pallen M.J."/>
        </authorList>
    </citation>
    <scope>NUCLEOTIDE SEQUENCE</scope>
    <source>
        <strain evidence="9">CHK152-2994</strain>
    </source>
</reference>
<accession>A0A9D1FVN5</accession>